<feature type="binding site" evidence="15">
    <location>
        <position position="482"/>
    </location>
    <ligand>
        <name>L-glutamate</name>
        <dbReference type="ChEBI" id="CHEBI:29985"/>
    </ligand>
</feature>
<evidence type="ECO:0000259" key="20">
    <source>
        <dbReference type="SMART" id="SM00079"/>
    </source>
</evidence>
<feature type="transmembrane region" description="Helical" evidence="19">
    <location>
        <begin position="1284"/>
        <end position="1306"/>
    </location>
</feature>
<keyword evidence="9 22" id="KW-0675">Receptor</keyword>
<organism evidence="22">
    <name type="scientific">Magallana gigas</name>
    <name type="common">Pacific oyster</name>
    <name type="synonym">Crassostrea gigas</name>
    <dbReference type="NCBI Taxonomy" id="29159"/>
    <lineage>
        <taxon>Eukaryota</taxon>
        <taxon>Metazoa</taxon>
        <taxon>Spiralia</taxon>
        <taxon>Lophotrochozoa</taxon>
        <taxon>Mollusca</taxon>
        <taxon>Bivalvia</taxon>
        <taxon>Autobranchia</taxon>
        <taxon>Pteriomorphia</taxon>
        <taxon>Ostreida</taxon>
        <taxon>Ostreoidea</taxon>
        <taxon>Ostreidae</taxon>
        <taxon>Magallana</taxon>
    </lineage>
</organism>
<evidence type="ECO:0000256" key="11">
    <source>
        <dbReference type="ARBA" id="ARBA00023257"/>
    </source>
</evidence>
<accession>K1P8R9</accession>
<keyword evidence="10" id="KW-0325">Glycoprotein</keyword>
<feature type="disulfide bond" evidence="17">
    <location>
        <begin position="714"/>
        <end position="772"/>
    </location>
</feature>
<protein>
    <submittedName>
        <fullName evidence="22">Glutamate receptor, ionotropic kainate 2</fullName>
    </submittedName>
</protein>
<keyword evidence="13" id="KW-0407">Ion channel</keyword>
<evidence type="ECO:0000256" key="5">
    <source>
        <dbReference type="ARBA" id="ARBA00022989"/>
    </source>
</evidence>
<keyword evidence="4" id="KW-0732">Signal</keyword>
<evidence type="ECO:0000256" key="6">
    <source>
        <dbReference type="ARBA" id="ARBA00023018"/>
    </source>
</evidence>
<evidence type="ECO:0000256" key="12">
    <source>
        <dbReference type="ARBA" id="ARBA00023286"/>
    </source>
</evidence>
<feature type="compositionally biased region" description="Polar residues" evidence="18">
    <location>
        <begin position="1583"/>
        <end position="1604"/>
    </location>
</feature>
<feature type="binding site" evidence="15">
    <location>
        <position position="702"/>
    </location>
    <ligand>
        <name>L-glutamate</name>
        <dbReference type="ChEBI" id="CHEBI:29985"/>
    </ligand>
</feature>
<dbReference type="CDD" id="cd06382">
    <property type="entry name" value="PBP1_iGluR_Kainate"/>
    <property type="match status" value="1"/>
</dbReference>
<evidence type="ECO:0000256" key="18">
    <source>
        <dbReference type="SAM" id="MobiDB-lite"/>
    </source>
</evidence>
<comment type="subcellular location">
    <subcellularLocation>
        <location evidence="14">Postsynaptic cell membrane</location>
        <topology evidence="14">Multi-pass membrane protein</topology>
    </subcellularLocation>
</comment>
<dbReference type="Gene3D" id="3.40.190.10">
    <property type="entry name" value="Periplasmic binding protein-like II"/>
    <property type="match status" value="4"/>
</dbReference>
<evidence type="ECO:0000256" key="13">
    <source>
        <dbReference type="ARBA" id="ARBA00023303"/>
    </source>
</evidence>
<keyword evidence="1" id="KW-0813">Transport</keyword>
<keyword evidence="5 19" id="KW-1133">Transmembrane helix</keyword>
<dbReference type="GO" id="GO:0045211">
    <property type="term" value="C:postsynaptic membrane"/>
    <property type="evidence" value="ECO:0007669"/>
    <property type="project" value="UniProtKB-SubCell"/>
</dbReference>
<dbReference type="FunFam" id="3.40.190.10:FF:000060">
    <property type="entry name" value="Glutamate receptor ionotropic, kainate 1"/>
    <property type="match status" value="1"/>
</dbReference>
<dbReference type="InParanoid" id="K1P8R9"/>
<dbReference type="Pfam" id="PF01094">
    <property type="entry name" value="ANF_receptor"/>
    <property type="match status" value="1"/>
</dbReference>
<evidence type="ECO:0000256" key="8">
    <source>
        <dbReference type="ARBA" id="ARBA00023136"/>
    </source>
</evidence>
<dbReference type="SUPFAM" id="SSF81324">
    <property type="entry name" value="Voltage-gated potassium channels"/>
    <property type="match status" value="1"/>
</dbReference>
<feature type="domain" description="Ionotropic glutamate receptor L-glutamate and glycine-binding" evidence="21">
    <location>
        <begin position="1092"/>
        <end position="1152"/>
    </location>
</feature>
<dbReference type="FunFam" id="3.40.190.10:FF:000024">
    <property type="entry name" value="Glutamate receptor, ionotropic, delta 1"/>
    <property type="match status" value="2"/>
</dbReference>
<dbReference type="Pfam" id="PF10613">
    <property type="entry name" value="Lig_chan-Glu_bd"/>
    <property type="match status" value="2"/>
</dbReference>
<dbReference type="Pfam" id="PF00060">
    <property type="entry name" value="Lig_chan"/>
    <property type="match status" value="2"/>
</dbReference>
<dbReference type="FunFam" id="3.40.190.10:FF:000061">
    <property type="entry name" value="Glutamate receptor, ionotropic kainate"/>
    <property type="match status" value="1"/>
</dbReference>
<feature type="transmembrane region" description="Helical" evidence="19">
    <location>
        <begin position="603"/>
        <end position="623"/>
    </location>
</feature>
<dbReference type="GO" id="GO:0015276">
    <property type="term" value="F:ligand-gated monoatomic ion channel activity"/>
    <property type="evidence" value="ECO:0007669"/>
    <property type="project" value="InterPro"/>
</dbReference>
<evidence type="ECO:0000256" key="15">
    <source>
        <dbReference type="PIRSR" id="PIRSR601508-1"/>
    </source>
</evidence>
<dbReference type="FunFam" id="1.10.287.70:FF:000010">
    <property type="entry name" value="Putative glutamate receptor ionotropic kainate 1"/>
    <property type="match status" value="2"/>
</dbReference>
<keyword evidence="11" id="KW-0628">Postsynaptic cell membrane</keyword>
<feature type="binding site" evidence="15">
    <location>
        <position position="654"/>
    </location>
    <ligand>
        <name>L-glutamate</name>
        <dbReference type="ChEBI" id="CHEBI:29985"/>
    </ligand>
</feature>
<dbReference type="InterPro" id="IPR028082">
    <property type="entry name" value="Peripla_BP_I"/>
</dbReference>
<evidence type="ECO:0000256" key="19">
    <source>
        <dbReference type="SAM" id="Phobius"/>
    </source>
</evidence>
<evidence type="ECO:0000256" key="17">
    <source>
        <dbReference type="PIRSR" id="PIRSR601508-3"/>
    </source>
</evidence>
<feature type="region of interest" description="Disordered" evidence="18">
    <location>
        <begin position="1581"/>
        <end position="1604"/>
    </location>
</feature>
<evidence type="ECO:0000256" key="1">
    <source>
        <dbReference type="ARBA" id="ARBA00022448"/>
    </source>
</evidence>
<dbReference type="InterPro" id="IPR001320">
    <property type="entry name" value="Iontro_rcpt_C"/>
</dbReference>
<evidence type="ECO:0000256" key="4">
    <source>
        <dbReference type="ARBA" id="ARBA00022729"/>
    </source>
</evidence>
<evidence type="ECO:0000256" key="2">
    <source>
        <dbReference type="ARBA" id="ARBA00022475"/>
    </source>
</evidence>
<dbReference type="SUPFAM" id="SSF53822">
    <property type="entry name" value="Periplasmic binding protein-like I"/>
    <property type="match status" value="1"/>
</dbReference>
<evidence type="ECO:0000313" key="22">
    <source>
        <dbReference type="EMBL" id="EKC20092.1"/>
    </source>
</evidence>
<feature type="transmembrane region" description="Helical" evidence="19">
    <location>
        <begin position="1469"/>
        <end position="1489"/>
    </location>
</feature>
<evidence type="ECO:0000256" key="16">
    <source>
        <dbReference type="PIRSR" id="PIRSR601508-2"/>
    </source>
</evidence>
<dbReference type="PRINTS" id="PR00177">
    <property type="entry name" value="NMDARECEPTOR"/>
</dbReference>
<dbReference type="PANTHER" id="PTHR18966">
    <property type="entry name" value="IONOTROPIC GLUTAMATE RECEPTOR"/>
    <property type="match status" value="1"/>
</dbReference>
<gene>
    <name evidence="22" type="ORF">CGI_10006844</name>
</gene>
<feature type="domain" description="Ionotropic glutamate receptor C-terminal" evidence="20">
    <location>
        <begin position="403"/>
        <end position="765"/>
    </location>
</feature>
<feature type="binding site" evidence="15">
    <location>
        <position position="653"/>
    </location>
    <ligand>
        <name>L-glutamate</name>
        <dbReference type="ChEBI" id="CHEBI:29985"/>
    </ligand>
</feature>
<feature type="transmembrane region" description="Helical" evidence="19">
    <location>
        <begin position="835"/>
        <end position="856"/>
    </location>
</feature>
<dbReference type="InterPro" id="IPR001508">
    <property type="entry name" value="Iono_Glu_rcpt_met"/>
</dbReference>
<evidence type="ECO:0000256" key="10">
    <source>
        <dbReference type="ARBA" id="ARBA00023180"/>
    </source>
</evidence>
<evidence type="ECO:0000256" key="14">
    <source>
        <dbReference type="ARBA" id="ARBA00034104"/>
    </source>
</evidence>
<keyword evidence="6" id="KW-0770">Synapse</keyword>
<dbReference type="SMART" id="SM00079">
    <property type="entry name" value="PBPe"/>
    <property type="match status" value="2"/>
</dbReference>
<dbReference type="GO" id="GO:0038023">
    <property type="term" value="F:signaling receptor activity"/>
    <property type="evidence" value="ECO:0007669"/>
    <property type="project" value="InterPro"/>
</dbReference>
<keyword evidence="3 19" id="KW-0812">Transmembrane</keyword>
<keyword evidence="7" id="KW-0406">Ion transport</keyword>
<dbReference type="Gene3D" id="3.40.50.2300">
    <property type="match status" value="3"/>
</dbReference>
<reference evidence="22" key="1">
    <citation type="journal article" date="2012" name="Nature">
        <title>The oyster genome reveals stress adaptation and complexity of shell formation.</title>
        <authorList>
            <person name="Zhang G."/>
            <person name="Fang X."/>
            <person name="Guo X."/>
            <person name="Li L."/>
            <person name="Luo R."/>
            <person name="Xu F."/>
            <person name="Yang P."/>
            <person name="Zhang L."/>
            <person name="Wang X."/>
            <person name="Qi H."/>
            <person name="Xiong Z."/>
            <person name="Que H."/>
            <person name="Xie Y."/>
            <person name="Holland P.W."/>
            <person name="Paps J."/>
            <person name="Zhu Y."/>
            <person name="Wu F."/>
            <person name="Chen Y."/>
            <person name="Wang J."/>
            <person name="Peng C."/>
            <person name="Meng J."/>
            <person name="Yang L."/>
            <person name="Liu J."/>
            <person name="Wen B."/>
            <person name="Zhang N."/>
            <person name="Huang Z."/>
            <person name="Zhu Q."/>
            <person name="Feng Y."/>
            <person name="Mount A."/>
            <person name="Hedgecock D."/>
            <person name="Xu Z."/>
            <person name="Liu Y."/>
            <person name="Domazet-Loso T."/>
            <person name="Du Y."/>
            <person name="Sun X."/>
            <person name="Zhang S."/>
            <person name="Liu B."/>
            <person name="Cheng P."/>
            <person name="Jiang X."/>
            <person name="Li J."/>
            <person name="Fan D."/>
            <person name="Wang W."/>
            <person name="Fu W."/>
            <person name="Wang T."/>
            <person name="Wang B."/>
            <person name="Zhang J."/>
            <person name="Peng Z."/>
            <person name="Li Y."/>
            <person name="Li N."/>
            <person name="Wang J."/>
            <person name="Chen M."/>
            <person name="He Y."/>
            <person name="Tan F."/>
            <person name="Song X."/>
            <person name="Zheng Q."/>
            <person name="Huang R."/>
            <person name="Yang H."/>
            <person name="Du X."/>
            <person name="Chen L."/>
            <person name="Yang M."/>
            <person name="Gaffney P.M."/>
            <person name="Wang S."/>
            <person name="Luo L."/>
            <person name="She Z."/>
            <person name="Ming Y."/>
            <person name="Huang W."/>
            <person name="Zhang S."/>
            <person name="Huang B."/>
            <person name="Zhang Y."/>
            <person name="Qu T."/>
            <person name="Ni P."/>
            <person name="Miao G."/>
            <person name="Wang J."/>
            <person name="Wang Q."/>
            <person name="Steinberg C.E."/>
            <person name="Wang H."/>
            <person name="Li N."/>
            <person name="Qian L."/>
            <person name="Zhang G."/>
            <person name="Li Y."/>
            <person name="Yang H."/>
            <person name="Liu X."/>
            <person name="Wang J."/>
            <person name="Yin Y."/>
            <person name="Wang J."/>
        </authorList>
    </citation>
    <scope>NUCLEOTIDE SEQUENCE [LARGE SCALE GENOMIC DNA]</scope>
    <source>
        <strain evidence="22">05x7-T-G4-1.051#20</strain>
    </source>
</reference>
<keyword evidence="12" id="KW-1071">Ligand-gated ion channel</keyword>
<dbReference type="EMBL" id="JH816754">
    <property type="protein sequence ID" value="EKC20092.1"/>
    <property type="molecule type" value="Genomic_DNA"/>
</dbReference>
<keyword evidence="2" id="KW-1003">Cell membrane</keyword>
<evidence type="ECO:0000256" key="7">
    <source>
        <dbReference type="ARBA" id="ARBA00023065"/>
    </source>
</evidence>
<proteinExistence type="predicted"/>
<name>K1P8R9_MAGGI</name>
<evidence type="ECO:0000259" key="21">
    <source>
        <dbReference type="SMART" id="SM00918"/>
    </source>
</evidence>
<keyword evidence="8 19" id="KW-0472">Membrane</keyword>
<feature type="site" description="Crucial to convey clamshell closure to channel opening" evidence="16">
    <location>
        <position position="632"/>
    </location>
</feature>
<feature type="domain" description="Ionotropic glutamate receptor L-glutamate and glycine-binding" evidence="21">
    <location>
        <begin position="413"/>
        <end position="471"/>
    </location>
</feature>
<feature type="transmembrane region" description="Helical" evidence="19">
    <location>
        <begin position="791"/>
        <end position="815"/>
    </location>
</feature>
<feature type="binding site" evidence="15">
    <location>
        <position position="487"/>
    </location>
    <ligand>
        <name>L-glutamate</name>
        <dbReference type="ChEBI" id="CHEBI:29985"/>
    </ligand>
</feature>
<dbReference type="InterPro" id="IPR015683">
    <property type="entry name" value="Ionotropic_Glu_rcpt"/>
</dbReference>
<dbReference type="InterPro" id="IPR001828">
    <property type="entry name" value="ANF_lig-bd_rcpt"/>
</dbReference>
<evidence type="ECO:0000256" key="3">
    <source>
        <dbReference type="ARBA" id="ARBA00022692"/>
    </source>
</evidence>
<dbReference type="Gene3D" id="1.10.287.70">
    <property type="match status" value="2"/>
</dbReference>
<dbReference type="HOGENOM" id="CLU_244157_0_0_1"/>
<dbReference type="InterPro" id="IPR019594">
    <property type="entry name" value="Glu/Gly-bd"/>
</dbReference>
<keyword evidence="17" id="KW-1015">Disulfide bond</keyword>
<dbReference type="SMART" id="SM00918">
    <property type="entry name" value="Lig_chan-Glu_bd"/>
    <property type="match status" value="2"/>
</dbReference>
<dbReference type="SUPFAM" id="SSF53850">
    <property type="entry name" value="Periplasmic binding protein-like II"/>
    <property type="match status" value="2"/>
</dbReference>
<feature type="domain" description="Ionotropic glutamate receptor C-terminal" evidence="20">
    <location>
        <begin position="1082"/>
        <end position="1446"/>
    </location>
</feature>
<evidence type="ECO:0000256" key="9">
    <source>
        <dbReference type="ARBA" id="ARBA00023170"/>
    </source>
</evidence>
<feature type="transmembrane region" description="Helical" evidence="19">
    <location>
        <begin position="1208"/>
        <end position="1229"/>
    </location>
</feature>
<feature type="transmembrane region" description="Helical" evidence="19">
    <location>
        <begin position="527"/>
        <end position="548"/>
    </location>
</feature>
<sequence length="1604" mass="181565">MSNHAMVGYEDTALELAFKETMNKAQQSLLYGNKNLKIEDFFSRVNLEDSYEVSGEVCKVISFGSEVIFGTHSRSSSEYVTSLCNQLSIPNLQIHWDSREVVTSTKRPDRDHMTLNLYPDHHTLSAAQRDLIKFWDWKKFAVLYEDNDGLIRLQSILKLSFKGRVAITTRKINFLNPESVKNVLKDLKNTEHQRIIVDCHYDRVHDILKEAAETEALSEYFHYHFMTLDLGVTDISEFSEYGANITALRLVNPEHGAVKNLTEEWKQLQFNIRGNRSPLRKGQLQIPTETALMHDAVWVLTEAALALNEANPTALASYSRASCDKAAPWEFGADLLGYMKSVNVDGLSGTIQFGQYGQRENFELEVVKFSHEFKKVQKIGTWNSLSFLNITDDNESLSQLNKTLKVLTVLEMPYAGKKIDEYGNVKYEGFCIDILDYIAESMKFKYEIQEEPTYGNCDEKECTGMYQKLIDREADLAVAGITITSAREKFVDFTKPFWNLGITILFRKPKAKPVRLFSFLDPFHEDVWVYMIAIYLCVSFMFFVIARLTPYEWCNPYPCNQEEDIVENQFSVLNSMWLTIGSILQQGCELAPRTVSTRMVAGVWWFFTLIIISSYTANLAAFLTAGRMQSPIESAEDLSKQTDIKYGTLQTGSTYSFFQNSIFPIYQRMFTFMKNQNPPVFVKNSNEGEKRVLQGDYAYFAESTTVEYKVERNCDLTQIGNWLNSVGYGIALPKGSPYKDKISQRILYLQDKQVIKQLYSKWWTKMYINQTCDNEKKEPSNALSIQNLGGVFVVLVGGIGVSIVIAVFEFIYYAWTKRDIPSPGRCILTCSLRAPMAALTLFLLTLGTVAATDILIDGFFDSDDKAAELSFRWTCQNVNLRDSPICRRIEAGTKVLFGPKPGITASYMKSVSKYVEIPLINIHQEIPSGSPDRQGIGDFSIVDFSPFMYSGANITGMRMVDLENPKAIAVVDRWKKDLERSSFSLSPIGRDQTQVSIGAALMYDAIKVLYRALDLLTTMRNVDFKRKISCDEGYNSLPWFNGKALVNALKTIGRWHFRRGVKITDKSEFLSDDRGNVLTNKTLSVVTVLEAPYAFRVTEGNGTAQYEGFCIDLLNSVADILGFKYNITPEPSGTYGNCDGEHCDGMVKQLVERKADLAVAGMTITYSREEVIDFTKPFWNLGITILFRKPMAPPAELFKFLSPFTSELWAYVLAVYIVVSVMMFVIARLTPYEWDNPYPCDVHNEALENQFGIMNSLWFTIGALMQQGSEISPKTTSTRLVAGVWWFFTLIMISSYTANMAAFLTIERMENPIGSAEDLSNQNEIKYGTLESGSTRAFFAESKARLYKKMNNAMRTATPPVFVKSSNEGERRVMEGKYAYLAESTTVEYRTARNCDLMQVGQQLDSKGYGIGLPRDSPYRDKLSSAILHLQEEGAIQAMYDKWWKQKNIDKFCDNTKTPSTKALELRNVGGVFVLVLTGTFCGFVIALIEFVCNARKISRKGESTLWFEIKQQLYFALRCCKYRKVPVTVASMADIATEETRTTLLLEPTNEKGAALGDNGEDTCLVDHVHGKDMSVHRAEKQNATQSIGKNGEISNVENSSEV</sequence>